<proteinExistence type="predicted"/>
<reference evidence="1 2" key="1">
    <citation type="submission" date="2012-02" db="EMBL/GenBank/DDBJ databases">
        <title>The Genome Sequence of Parabacteroides goldsteinii CL02T12C30.</title>
        <authorList>
            <consortium name="The Broad Institute Genome Sequencing Platform"/>
            <person name="Earl A."/>
            <person name="Ward D."/>
            <person name="Feldgarden M."/>
            <person name="Gevers D."/>
            <person name="Zitomersky N.L."/>
            <person name="Coyne M.J."/>
            <person name="Comstock L.E."/>
            <person name="Young S.K."/>
            <person name="Zeng Q."/>
            <person name="Gargeya S."/>
            <person name="Fitzgerald M."/>
            <person name="Haas B."/>
            <person name="Abouelleil A."/>
            <person name="Alvarado L."/>
            <person name="Arachchi H.M."/>
            <person name="Berlin A."/>
            <person name="Chapman S.B."/>
            <person name="Gearin G."/>
            <person name="Goldberg J."/>
            <person name="Griggs A."/>
            <person name="Gujja S."/>
            <person name="Hansen M."/>
            <person name="Heiman D."/>
            <person name="Howarth C."/>
            <person name="Larimer J."/>
            <person name="Lui A."/>
            <person name="MacDonald P.J.P."/>
            <person name="McCowen C."/>
            <person name="Montmayeur A."/>
            <person name="Murphy C."/>
            <person name="Neiman D."/>
            <person name="Pearson M."/>
            <person name="Priest M."/>
            <person name="Roberts A."/>
            <person name="Saif S."/>
            <person name="Shea T."/>
            <person name="Sisk P."/>
            <person name="Stolte C."/>
            <person name="Sykes S."/>
            <person name="Wortman J."/>
            <person name="Nusbaum C."/>
            <person name="Birren B."/>
        </authorList>
    </citation>
    <scope>NUCLEOTIDE SEQUENCE [LARGE SCALE GENOMIC DNA]</scope>
    <source>
        <strain evidence="1 2">CL02T12C30</strain>
    </source>
</reference>
<accession>K6A182</accession>
<evidence type="ECO:0008006" key="3">
    <source>
        <dbReference type="Google" id="ProtNLM"/>
    </source>
</evidence>
<dbReference type="EMBL" id="AGZO01000031">
    <property type="protein sequence ID" value="EKN09448.1"/>
    <property type="molecule type" value="Genomic_DNA"/>
</dbReference>
<organism evidence="1 2">
    <name type="scientific">Parabacteroides goldsteinii CL02T12C30</name>
    <dbReference type="NCBI Taxonomy" id="999418"/>
    <lineage>
        <taxon>Bacteria</taxon>
        <taxon>Pseudomonadati</taxon>
        <taxon>Bacteroidota</taxon>
        <taxon>Bacteroidia</taxon>
        <taxon>Bacteroidales</taxon>
        <taxon>Tannerellaceae</taxon>
        <taxon>Parabacteroides</taxon>
    </lineage>
</organism>
<evidence type="ECO:0000313" key="2">
    <source>
        <dbReference type="Proteomes" id="UP000006330"/>
    </source>
</evidence>
<dbReference type="HOGENOM" id="CLU_1004167_0_0_10"/>
<protein>
    <recommendedName>
        <fullName evidence="3">STAS domain-containing protein</fullName>
    </recommendedName>
</protein>
<dbReference type="PATRIC" id="fig|999418.3.peg.4547"/>
<gene>
    <name evidence="1" type="ORF">HMPREF1076_04477</name>
</gene>
<dbReference type="AlphaFoldDB" id="K6A182"/>
<name>K6A182_9BACT</name>
<dbReference type="Proteomes" id="UP000006330">
    <property type="component" value="Unassembled WGS sequence"/>
</dbReference>
<comment type="caution">
    <text evidence="1">The sequence shown here is derived from an EMBL/GenBank/DDBJ whole genome shotgun (WGS) entry which is preliminary data.</text>
</comment>
<evidence type="ECO:0000313" key="1">
    <source>
        <dbReference type="EMBL" id="EKN09448.1"/>
    </source>
</evidence>
<sequence length="277" mass="32212">MLPPLFYMRRDYLHKVIPTLRKLIKYPSNEVYIDFSEVEEITRGSYMVLLAQAEKAMKMGKVIYVFKRLPKSQDVLKILGYKDKIFHKDIDLTKGNALTNNTVDTQMVDELVSELKRIGINEYYQVFYDFLVELIGNATEHGIQHNKISWWLLKYRIPEQKAFKYVFVDMGVGIIRSYKESKSLGINRFRSSKWIVNNAFDGKLGSSTGQDNRGRGLPFIRSCVEKGFISDFILITNNVSLQCLDGKIVENSNPDFVGTYLSWTINKENFIRWKNSK</sequence>